<evidence type="ECO:0000313" key="1">
    <source>
        <dbReference type="EMBL" id="MFC5651229.1"/>
    </source>
</evidence>
<protein>
    <submittedName>
        <fullName evidence="1">Uncharacterized protein</fullName>
    </submittedName>
</protein>
<reference evidence="2" key="1">
    <citation type="journal article" date="2019" name="Int. J. Syst. Evol. Microbiol.">
        <title>The Global Catalogue of Microorganisms (GCM) 10K type strain sequencing project: providing services to taxonomists for standard genome sequencing and annotation.</title>
        <authorList>
            <consortium name="The Broad Institute Genomics Platform"/>
            <consortium name="The Broad Institute Genome Sequencing Center for Infectious Disease"/>
            <person name="Wu L."/>
            <person name="Ma J."/>
        </authorList>
    </citation>
    <scope>NUCLEOTIDE SEQUENCE [LARGE SCALE GENOMIC DNA]</scope>
    <source>
        <strain evidence="2">CGMCC 1.3240</strain>
    </source>
</reference>
<name>A0ABW0W2R5_9BACL</name>
<dbReference type="EMBL" id="JBHSOW010000070">
    <property type="protein sequence ID" value="MFC5651229.1"/>
    <property type="molecule type" value="Genomic_DNA"/>
</dbReference>
<evidence type="ECO:0000313" key="2">
    <source>
        <dbReference type="Proteomes" id="UP001596047"/>
    </source>
</evidence>
<proteinExistence type="predicted"/>
<sequence>MRTAAEKKRMVILELIDDSSAQGVVEDVTEDLRVKLWYDSGVDFIPIKEIVNVSVLLSLREKNNHVDGGW</sequence>
<keyword evidence="2" id="KW-1185">Reference proteome</keyword>
<dbReference type="RefSeq" id="WP_379189839.1">
    <property type="nucleotide sequence ID" value="NZ_JBHSOW010000070.1"/>
</dbReference>
<comment type="caution">
    <text evidence="1">The sequence shown here is derived from an EMBL/GenBank/DDBJ whole genome shotgun (WGS) entry which is preliminary data.</text>
</comment>
<organism evidence="1 2">
    <name type="scientific">Paenibacillus solisilvae</name>
    <dbReference type="NCBI Taxonomy" id="2486751"/>
    <lineage>
        <taxon>Bacteria</taxon>
        <taxon>Bacillati</taxon>
        <taxon>Bacillota</taxon>
        <taxon>Bacilli</taxon>
        <taxon>Bacillales</taxon>
        <taxon>Paenibacillaceae</taxon>
        <taxon>Paenibacillus</taxon>
    </lineage>
</organism>
<accession>A0ABW0W2R5</accession>
<dbReference type="Proteomes" id="UP001596047">
    <property type="component" value="Unassembled WGS sequence"/>
</dbReference>
<gene>
    <name evidence="1" type="ORF">ACFPYJ_19380</name>
</gene>